<sequence>MSLMATQVTFTEVWTTHSKKFYVNPYWTVTQFLESIKPLIKNEFYTNDFEIVETGQIIKGISSEEAPAITNSEIKIRNKWGYNLDISFYVRRKNYDYSKLRELSININIDDLKDINTPTNPMIINFPIVEDCPICFENMQFINNINNFGCSHNICNNCYVNYKILNYNNCPICRKEL</sequence>
<dbReference type="AlphaFoldDB" id="A0A6C0EQD0"/>
<dbReference type="InterPro" id="IPR001841">
    <property type="entry name" value="Znf_RING"/>
</dbReference>
<evidence type="ECO:0000256" key="3">
    <source>
        <dbReference type="ARBA" id="ARBA00022833"/>
    </source>
</evidence>
<dbReference type="InterPro" id="IPR017907">
    <property type="entry name" value="Znf_RING_CS"/>
</dbReference>
<name>A0A6C0EQD0_9ZZZZ</name>
<evidence type="ECO:0000256" key="2">
    <source>
        <dbReference type="ARBA" id="ARBA00022771"/>
    </source>
</evidence>
<dbReference type="SUPFAM" id="SSF57850">
    <property type="entry name" value="RING/U-box"/>
    <property type="match status" value="1"/>
</dbReference>
<dbReference type="InterPro" id="IPR013083">
    <property type="entry name" value="Znf_RING/FYVE/PHD"/>
</dbReference>
<keyword evidence="2" id="KW-0863">Zinc-finger</keyword>
<dbReference type="Gene3D" id="3.30.40.10">
    <property type="entry name" value="Zinc/RING finger domain, C3HC4 (zinc finger)"/>
    <property type="match status" value="1"/>
</dbReference>
<accession>A0A6C0EQD0</accession>
<reference evidence="5" key="1">
    <citation type="journal article" date="2020" name="Nature">
        <title>Giant virus diversity and host interactions through global metagenomics.</title>
        <authorList>
            <person name="Schulz F."/>
            <person name="Roux S."/>
            <person name="Paez-Espino D."/>
            <person name="Jungbluth S."/>
            <person name="Walsh D.A."/>
            <person name="Denef V.J."/>
            <person name="McMahon K.D."/>
            <person name="Konstantinidis K.T."/>
            <person name="Eloe-Fadrosh E.A."/>
            <person name="Kyrpides N.C."/>
            <person name="Woyke T."/>
        </authorList>
    </citation>
    <scope>NUCLEOTIDE SEQUENCE</scope>
    <source>
        <strain evidence="5">GVMAG-M-3300009155-2</strain>
    </source>
</reference>
<dbReference type="SMART" id="SM00184">
    <property type="entry name" value="RING"/>
    <property type="match status" value="1"/>
</dbReference>
<evidence type="ECO:0000313" key="5">
    <source>
        <dbReference type="EMBL" id="QHT31227.1"/>
    </source>
</evidence>
<organism evidence="5">
    <name type="scientific">viral metagenome</name>
    <dbReference type="NCBI Taxonomy" id="1070528"/>
    <lineage>
        <taxon>unclassified sequences</taxon>
        <taxon>metagenomes</taxon>
        <taxon>organismal metagenomes</taxon>
    </lineage>
</organism>
<dbReference type="PROSITE" id="PS50089">
    <property type="entry name" value="ZF_RING_2"/>
    <property type="match status" value="1"/>
</dbReference>
<keyword evidence="3" id="KW-0862">Zinc</keyword>
<evidence type="ECO:0000259" key="4">
    <source>
        <dbReference type="PROSITE" id="PS50089"/>
    </source>
</evidence>
<dbReference type="GO" id="GO:0008270">
    <property type="term" value="F:zinc ion binding"/>
    <property type="evidence" value="ECO:0007669"/>
    <property type="project" value="UniProtKB-KW"/>
</dbReference>
<protein>
    <recommendedName>
        <fullName evidence="4">RING-type domain-containing protein</fullName>
    </recommendedName>
</protein>
<feature type="domain" description="RING-type" evidence="4">
    <location>
        <begin position="132"/>
        <end position="174"/>
    </location>
</feature>
<proteinExistence type="predicted"/>
<evidence type="ECO:0000256" key="1">
    <source>
        <dbReference type="ARBA" id="ARBA00022723"/>
    </source>
</evidence>
<dbReference type="PROSITE" id="PS00518">
    <property type="entry name" value="ZF_RING_1"/>
    <property type="match status" value="1"/>
</dbReference>
<keyword evidence="1" id="KW-0479">Metal-binding</keyword>
<dbReference type="EMBL" id="MN738916">
    <property type="protein sequence ID" value="QHT31227.1"/>
    <property type="molecule type" value="Genomic_DNA"/>
</dbReference>